<feature type="non-terminal residue" evidence="4">
    <location>
        <position position="1"/>
    </location>
</feature>
<feature type="domain" description="Histidine-specific methyltransferase SAM-dependent" evidence="3">
    <location>
        <begin position="3"/>
        <end position="81"/>
    </location>
</feature>
<evidence type="ECO:0000313" key="4">
    <source>
        <dbReference type="EMBL" id="VAV97583.1"/>
    </source>
</evidence>
<evidence type="ECO:0000256" key="1">
    <source>
        <dbReference type="ARBA" id="ARBA00022603"/>
    </source>
</evidence>
<dbReference type="Pfam" id="PF10017">
    <property type="entry name" value="Methyltransf_33"/>
    <property type="match status" value="1"/>
</dbReference>
<reference evidence="4" key="1">
    <citation type="submission" date="2018-06" db="EMBL/GenBank/DDBJ databases">
        <authorList>
            <person name="Zhirakovskaya E."/>
        </authorList>
    </citation>
    <scope>NUCLEOTIDE SEQUENCE</scope>
</reference>
<dbReference type="InterPro" id="IPR019257">
    <property type="entry name" value="MeTrfase_dom"/>
</dbReference>
<dbReference type="GO" id="GO:0032259">
    <property type="term" value="P:methylation"/>
    <property type="evidence" value="ECO:0007669"/>
    <property type="project" value="UniProtKB-KW"/>
</dbReference>
<dbReference type="GO" id="GO:0008168">
    <property type="term" value="F:methyltransferase activity"/>
    <property type="evidence" value="ECO:0007669"/>
    <property type="project" value="UniProtKB-KW"/>
</dbReference>
<organism evidence="4">
    <name type="scientific">hydrothermal vent metagenome</name>
    <dbReference type="NCBI Taxonomy" id="652676"/>
    <lineage>
        <taxon>unclassified sequences</taxon>
        <taxon>metagenomes</taxon>
        <taxon>ecological metagenomes</taxon>
    </lineage>
</organism>
<sequence>ETRFDPDTMCMKQSLRALRDVTVRLTDIDLTIRISEGESIHTEWSCKFTKESVARQLETAGLTVTEIFTDRQDRFALVVATR</sequence>
<keyword evidence="2" id="KW-0808">Transferase</keyword>
<protein>
    <recommendedName>
        <fullName evidence="3">Histidine-specific methyltransferase SAM-dependent domain-containing protein</fullName>
    </recommendedName>
</protein>
<dbReference type="InterPro" id="IPR051128">
    <property type="entry name" value="EgtD_Methyltrsf_superfamily"/>
</dbReference>
<keyword evidence="1" id="KW-0489">Methyltransferase</keyword>
<dbReference type="PANTHER" id="PTHR43397">
    <property type="entry name" value="ERGOTHIONEINE BIOSYNTHESIS PROTEIN 1"/>
    <property type="match status" value="1"/>
</dbReference>
<name>A0A3B0SMF7_9ZZZZ</name>
<accession>A0A3B0SMF7</accession>
<dbReference type="EMBL" id="UOEI01000212">
    <property type="protein sequence ID" value="VAV97583.1"/>
    <property type="molecule type" value="Genomic_DNA"/>
</dbReference>
<dbReference type="AlphaFoldDB" id="A0A3B0SMF7"/>
<dbReference type="PANTHER" id="PTHR43397:SF1">
    <property type="entry name" value="ERGOTHIONEINE BIOSYNTHESIS PROTEIN 1"/>
    <property type="match status" value="1"/>
</dbReference>
<proteinExistence type="predicted"/>
<evidence type="ECO:0000259" key="3">
    <source>
        <dbReference type="Pfam" id="PF10017"/>
    </source>
</evidence>
<evidence type="ECO:0000256" key="2">
    <source>
        <dbReference type="ARBA" id="ARBA00022679"/>
    </source>
</evidence>
<gene>
    <name evidence="4" type="ORF">MNBD_ACTINO01-229</name>
</gene>